<proteinExistence type="predicted"/>
<reference evidence="1" key="1">
    <citation type="submission" date="2022-02" db="EMBL/GenBank/DDBJ databases">
        <title>Towards deciphering the DNA virus diversity associated with rodent species in the families Cricetidae and Heteromyidae.</title>
        <authorList>
            <person name="Lund M."/>
            <person name="Larsen B.B."/>
            <person name="Gryseels S."/>
            <person name="Kraberger S."/>
            <person name="Rowsey D.M."/>
            <person name="Steger L."/>
            <person name="Yule K.M."/>
            <person name="Upham N.S."/>
            <person name="Worobey M."/>
            <person name="Van Doorslaer K."/>
            <person name="Varsani A."/>
        </authorList>
    </citation>
    <scope>NUCLEOTIDE SEQUENCE</scope>
    <source>
        <strain evidence="1">UA08Rod_4331</strain>
    </source>
</reference>
<accession>A0A976R827</accession>
<sequence>MKANFYKFENCEKFEYILNTSLRGICLSNNVDKDGLFIFDDIMVDEITQNMAEFTLLFKCINCKKVYMPSFILRFSCNFKDISISELKFVFSDITYNAKSPTLASLDKIISDIVVLSDLSNINIVKSIKF</sequence>
<evidence type="ECO:0000313" key="1">
    <source>
        <dbReference type="EMBL" id="UPW41295.1"/>
    </source>
</evidence>
<name>A0A976R827_9VIRU</name>
<dbReference type="EMBL" id="OM869572">
    <property type="protein sequence ID" value="UPW41295.1"/>
    <property type="molecule type" value="Genomic_DNA"/>
</dbReference>
<protein>
    <submittedName>
        <fullName evidence="1">Uncharacterized protein</fullName>
    </submittedName>
</protein>
<organism evidence="1">
    <name type="scientific">Sigmofec virus UA08Rod_4331</name>
    <dbReference type="NCBI Taxonomy" id="2929399"/>
    <lineage>
        <taxon>Viruses</taxon>
        <taxon>Monodnaviria</taxon>
        <taxon>Sangervirae</taxon>
        <taxon>Phixviricota</taxon>
        <taxon>Malgrandaviricetes</taxon>
        <taxon>Petitvirales</taxon>
        <taxon>Microviridae</taxon>
    </lineage>
</organism>